<gene>
    <name evidence="6" type="ORF">AArcSl_2018</name>
</gene>
<keyword evidence="2 5" id="KW-0547">Nucleotide-binding</keyword>
<dbReference type="InterPro" id="IPR053374">
    <property type="entry name" value="TCP-1_chaperonin"/>
</dbReference>
<dbReference type="InterPro" id="IPR017998">
    <property type="entry name" value="Chaperone_TCP-1"/>
</dbReference>
<dbReference type="PRINTS" id="PR00304">
    <property type="entry name" value="TCOMPLEXTCP1"/>
</dbReference>
<dbReference type="InterPro" id="IPR027413">
    <property type="entry name" value="GROEL-like_equatorial_sf"/>
</dbReference>
<proteinExistence type="inferred from homology"/>
<dbReference type="SUPFAM" id="SSF48592">
    <property type="entry name" value="GroEL equatorial domain-like"/>
    <property type="match status" value="1"/>
</dbReference>
<keyword evidence="3 5" id="KW-0067">ATP-binding</keyword>
<dbReference type="SUPFAM" id="SSF54849">
    <property type="entry name" value="GroEL-intermediate domain like"/>
    <property type="match status" value="1"/>
</dbReference>
<dbReference type="Gene3D" id="3.30.260.10">
    <property type="entry name" value="TCP-1-like chaperonin intermediate domain"/>
    <property type="match status" value="1"/>
</dbReference>
<dbReference type="InterPro" id="IPR054827">
    <property type="entry name" value="thermosome_alpha"/>
</dbReference>
<reference evidence="7" key="1">
    <citation type="submission" date="2017-11" db="EMBL/GenBank/DDBJ databases">
        <title>Phenotypic and genomic properties of facultatively anaerobic sulfur-reducing natronoarchaea from hypersaline soda lakes.</title>
        <authorList>
            <person name="Sorokin D.Y."/>
            <person name="Kublanov I.V."/>
            <person name="Roman P."/>
            <person name="Sinninghe Damste J.S."/>
            <person name="Golyshin P.N."/>
            <person name="Rojo D."/>
            <person name="Ciordia S."/>
            <person name="Mena M.D.C."/>
            <person name="Ferrer M."/>
            <person name="Messina E."/>
            <person name="Smedile F."/>
            <person name="La Spada G."/>
            <person name="La Cono V."/>
            <person name="Yakimov M.M."/>
        </authorList>
    </citation>
    <scope>NUCLEOTIDE SEQUENCE [LARGE SCALE GENOMIC DNA]</scope>
    <source>
        <strain evidence="7">AArc-Sl</strain>
    </source>
</reference>
<evidence type="ECO:0000313" key="6">
    <source>
        <dbReference type="EMBL" id="AUX09643.1"/>
    </source>
</evidence>
<dbReference type="InterPro" id="IPR002423">
    <property type="entry name" value="Cpn60/GroEL/TCP-1"/>
</dbReference>
<dbReference type="PROSITE" id="PS00995">
    <property type="entry name" value="TCP1_3"/>
    <property type="match status" value="1"/>
</dbReference>
<sequence>MSKYRCVLYGQAPNRCRFAHSSRNDGSSASVVDYDSYRNLYIELQTISPVIMGARMQQPLFILSEDSQRTTGDAAQESNIRAGKAVANAVRTTLGPRGMDKMLIDSSGSVVVTNDGATILAEMDIEHPAAQMIVEVAETQEEAVGDGTTTAAVLTGELLSRAEDLLEDDLHPTVIVEGYYEAARLAEEAIDAAVIDGTDGGELDDDLLVSVAESSMTGKGTGDVTADRLAELVVRAVRQVESADGIDRDDVHVHTRTGSSSSASDLVEGVLVDEEPVDDNMSRTVEDATVAVLDSKLEVRESDIDAEYTISDVDQLNAAIEAEDRELRGYAEALSEAGVDVLFCTKKIDDRVAGYLADGGILAFENVKSKDARSIARATGAKRLGTLSDIEESDLGSAENVHVERYDEDDLVFVEGGAASAAVTLFLRGGTEHVIDELERAITDAVDVTVAAVDSGGVVPGAGATEIAISDHVRSSAASVEGRKQLAIEAFAEAVDALPRTLAENTGLDPIDALVDLRARHESAGCAGLISTGRAGEVGDPIEAGVLDPAAVKREAVQSATEAATMILRIDDVIAAE</sequence>
<comment type="similarity">
    <text evidence="1 5">Belongs to the TCP-1 chaperonin family.</text>
</comment>
<dbReference type="InterPro" id="IPR027410">
    <property type="entry name" value="TCP-1-like_intermed_sf"/>
</dbReference>
<dbReference type="InterPro" id="IPR002194">
    <property type="entry name" value="Chaperonin_TCP-1_CS"/>
</dbReference>
<protein>
    <submittedName>
        <fullName evidence="6">Thermosome alpha subunit</fullName>
    </submittedName>
</protein>
<organism evidence="6 7">
    <name type="scientific">Halalkaliarchaeum desulfuricum</name>
    <dbReference type="NCBI Taxonomy" id="2055893"/>
    <lineage>
        <taxon>Archaea</taxon>
        <taxon>Methanobacteriati</taxon>
        <taxon>Methanobacteriota</taxon>
        <taxon>Stenosarchaea group</taxon>
        <taxon>Halobacteria</taxon>
        <taxon>Halobacteriales</taxon>
        <taxon>Haloferacaceae</taxon>
        <taxon>Halalkaliarchaeum</taxon>
    </lineage>
</organism>
<dbReference type="GO" id="GO:0016887">
    <property type="term" value="F:ATP hydrolysis activity"/>
    <property type="evidence" value="ECO:0007669"/>
    <property type="project" value="InterPro"/>
</dbReference>
<dbReference type="GO" id="GO:0140662">
    <property type="term" value="F:ATP-dependent protein folding chaperone"/>
    <property type="evidence" value="ECO:0007669"/>
    <property type="project" value="InterPro"/>
</dbReference>
<dbReference type="Gene3D" id="1.10.560.10">
    <property type="entry name" value="GroEL-like equatorial domain"/>
    <property type="match status" value="1"/>
</dbReference>
<dbReference type="EMBL" id="CP025066">
    <property type="protein sequence ID" value="AUX09643.1"/>
    <property type="molecule type" value="Genomic_DNA"/>
</dbReference>
<dbReference type="AlphaFoldDB" id="A0A343TKM1"/>
<dbReference type="SUPFAM" id="SSF52029">
    <property type="entry name" value="GroEL apical domain-like"/>
    <property type="match status" value="1"/>
</dbReference>
<evidence type="ECO:0000256" key="3">
    <source>
        <dbReference type="ARBA" id="ARBA00022840"/>
    </source>
</evidence>
<evidence type="ECO:0000313" key="7">
    <source>
        <dbReference type="Proteomes" id="UP000263012"/>
    </source>
</evidence>
<dbReference type="GO" id="GO:0005524">
    <property type="term" value="F:ATP binding"/>
    <property type="evidence" value="ECO:0007669"/>
    <property type="project" value="UniProtKB-KW"/>
</dbReference>
<evidence type="ECO:0000256" key="5">
    <source>
        <dbReference type="RuleBase" id="RU004187"/>
    </source>
</evidence>
<dbReference type="KEGG" id="hdf:AArcSl_2018"/>
<dbReference type="Gene3D" id="3.50.7.10">
    <property type="entry name" value="GroEL"/>
    <property type="match status" value="1"/>
</dbReference>
<name>A0A343TKM1_9EURY</name>
<dbReference type="NCBIfam" id="NF041083">
    <property type="entry name" value="thermosome_beta"/>
    <property type="match status" value="1"/>
</dbReference>
<evidence type="ECO:0000256" key="4">
    <source>
        <dbReference type="ARBA" id="ARBA00023186"/>
    </source>
</evidence>
<accession>A0A343TKM1</accession>
<dbReference type="PROSITE" id="PS00751">
    <property type="entry name" value="TCP1_2"/>
    <property type="match status" value="1"/>
</dbReference>
<keyword evidence="7" id="KW-1185">Reference proteome</keyword>
<dbReference type="InterPro" id="IPR027409">
    <property type="entry name" value="GroEL-like_apical_dom_sf"/>
</dbReference>
<keyword evidence="4 5" id="KW-0143">Chaperone</keyword>
<dbReference type="Proteomes" id="UP000263012">
    <property type="component" value="Chromosome"/>
</dbReference>
<dbReference type="GO" id="GO:0051082">
    <property type="term" value="F:unfolded protein binding"/>
    <property type="evidence" value="ECO:0007669"/>
    <property type="project" value="InterPro"/>
</dbReference>
<dbReference type="PROSITE" id="PS00750">
    <property type="entry name" value="TCP1_1"/>
    <property type="match status" value="1"/>
</dbReference>
<evidence type="ECO:0000256" key="2">
    <source>
        <dbReference type="ARBA" id="ARBA00022741"/>
    </source>
</evidence>
<dbReference type="PANTHER" id="PTHR11353">
    <property type="entry name" value="CHAPERONIN"/>
    <property type="match status" value="1"/>
</dbReference>
<dbReference type="Pfam" id="PF00118">
    <property type="entry name" value="Cpn60_TCP1"/>
    <property type="match status" value="1"/>
</dbReference>
<dbReference type="NCBIfam" id="NF041082">
    <property type="entry name" value="thermosome_alpha"/>
    <property type="match status" value="1"/>
</dbReference>
<evidence type="ECO:0000256" key="1">
    <source>
        <dbReference type="ARBA" id="ARBA00008020"/>
    </source>
</evidence>